<dbReference type="PANTHER" id="PTHR47514:SF1">
    <property type="entry name" value="TRANSKETOLASE N-TERMINAL SECTION-RELATED"/>
    <property type="match status" value="1"/>
</dbReference>
<comment type="cofactor">
    <cofactor evidence="1">
        <name>thiamine diphosphate</name>
        <dbReference type="ChEBI" id="CHEBI:58937"/>
    </cofactor>
</comment>
<evidence type="ECO:0000256" key="3">
    <source>
        <dbReference type="ARBA" id="ARBA00023052"/>
    </source>
</evidence>
<sequence>MQAMETKELILQSERNRKRLIEIIYKAKAGHIGGDLSCLNVLTALYFDVMNVDAGNPKDNLRDRFILSKGHCVEALYVTLESRGFMAEGILDTLGQYGSILSGHPTIGVPGIEVNTGALGHGLSVGVGIAMAAKMDKRNYKTYVLMGDGEQGEGSIYEAAMAARQYKLDNLVAVIDRNHLQISGNTEDVMGIDDIRDRWTAFGWEVKDMNGDDMEDIIRTFRSIDYANHHPHLLVAHTTKGKGVSFMEGVAKWHHGVPNNEQYELAIREISERIKNLEYN</sequence>
<evidence type="ECO:0000256" key="1">
    <source>
        <dbReference type="ARBA" id="ARBA00001964"/>
    </source>
</evidence>
<evidence type="ECO:0000313" key="6">
    <source>
        <dbReference type="Proteomes" id="UP001491715"/>
    </source>
</evidence>
<dbReference type="RefSeq" id="WP_317130081.1">
    <property type="nucleotide sequence ID" value="NZ_JBDQBE010000001.1"/>
</dbReference>
<comment type="caution">
    <text evidence="5">The sequence shown here is derived from an EMBL/GenBank/DDBJ whole genome shotgun (WGS) entry which is preliminary data.</text>
</comment>
<keyword evidence="3" id="KW-0786">Thiamine pyrophosphate</keyword>
<feature type="domain" description="Transketolase N-terminal" evidence="4">
    <location>
        <begin position="21"/>
        <end position="260"/>
    </location>
</feature>
<proteinExistence type="inferred from homology"/>
<dbReference type="Gene3D" id="3.40.50.970">
    <property type="match status" value="1"/>
</dbReference>
<dbReference type="EMBL" id="JBDQBE010000001">
    <property type="protein sequence ID" value="MEO4936441.1"/>
    <property type="molecule type" value="Genomic_DNA"/>
</dbReference>
<dbReference type="InterPro" id="IPR029061">
    <property type="entry name" value="THDP-binding"/>
</dbReference>
<keyword evidence="6" id="KW-1185">Reference proteome</keyword>
<accession>A0ABV0HR23</accession>
<dbReference type="Proteomes" id="UP001491715">
    <property type="component" value="Unassembled WGS sequence"/>
</dbReference>
<dbReference type="PANTHER" id="PTHR47514">
    <property type="entry name" value="TRANSKETOLASE N-TERMINAL SECTION-RELATED"/>
    <property type="match status" value="1"/>
</dbReference>
<dbReference type="Pfam" id="PF00456">
    <property type="entry name" value="Transketolase_N"/>
    <property type="match status" value="1"/>
</dbReference>
<dbReference type="SUPFAM" id="SSF52518">
    <property type="entry name" value="Thiamin diphosphate-binding fold (THDP-binding)"/>
    <property type="match status" value="1"/>
</dbReference>
<dbReference type="InterPro" id="IPR005474">
    <property type="entry name" value="Transketolase_N"/>
</dbReference>
<evidence type="ECO:0000313" key="5">
    <source>
        <dbReference type="EMBL" id="MEO4936441.1"/>
    </source>
</evidence>
<organism evidence="5 6">
    <name type="scientific">Bacteroides humanifaecis</name>
    <dbReference type="NCBI Taxonomy" id="2792859"/>
    <lineage>
        <taxon>Bacteria</taxon>
        <taxon>Pseudomonadati</taxon>
        <taxon>Bacteroidota</taxon>
        <taxon>Bacteroidia</taxon>
        <taxon>Bacteroidales</taxon>
        <taxon>Bacteroidaceae</taxon>
        <taxon>Bacteroides</taxon>
    </lineage>
</organism>
<reference evidence="5 6" key="1">
    <citation type="submission" date="2024-05" db="EMBL/GenBank/DDBJ databases">
        <title>Human gut microbiome strain richness.</title>
        <authorList>
            <person name="Chen-Liaw A."/>
        </authorList>
    </citation>
    <scope>NUCLEOTIDE SEQUENCE [LARGE SCALE GENOMIC DNA]</scope>
    <source>
        <strain evidence="5 6">1001271st1_B1_1001271B_150615</strain>
    </source>
</reference>
<evidence type="ECO:0000259" key="4">
    <source>
        <dbReference type="Pfam" id="PF00456"/>
    </source>
</evidence>
<name>A0ABV0HR23_9BACE</name>
<comment type="similarity">
    <text evidence="2">Belongs to the transketolase family.</text>
</comment>
<evidence type="ECO:0000256" key="2">
    <source>
        <dbReference type="ARBA" id="ARBA00007131"/>
    </source>
</evidence>
<dbReference type="CDD" id="cd02012">
    <property type="entry name" value="TPP_TK"/>
    <property type="match status" value="1"/>
</dbReference>
<gene>
    <name evidence="5" type="ORF">ABHZ06_00840</name>
</gene>
<protein>
    <submittedName>
        <fullName evidence="5">Transketolase</fullName>
    </submittedName>
</protein>